<evidence type="ECO:0000256" key="2">
    <source>
        <dbReference type="SAM" id="SignalP"/>
    </source>
</evidence>
<dbReference type="EMBL" id="OGUS01000139">
    <property type="protein sequence ID" value="SPC20705.1"/>
    <property type="molecule type" value="Genomic_DNA"/>
</dbReference>
<dbReference type="PROSITE" id="PS50914">
    <property type="entry name" value="BON"/>
    <property type="match status" value="1"/>
</dbReference>
<sequence length="147" mass="15131">MRFSRFSARSVKLACVAAALAAAAGGAQALDKSGLIFVAADNTPAAPVNSAPGMPGRPDPDRGASADMSADKAKQAVEDGAITTKIKTKLLTTKDLKSTRIHVKTKNGTVDVGGTVPSQQQRDLALDAIRSVEGVTSVNDNLKVSSR</sequence>
<dbReference type="PANTHER" id="PTHR34606">
    <property type="entry name" value="BON DOMAIN-CONTAINING PROTEIN"/>
    <property type="match status" value="1"/>
</dbReference>
<dbReference type="PANTHER" id="PTHR34606:SF15">
    <property type="entry name" value="BON DOMAIN-CONTAINING PROTEIN"/>
    <property type="match status" value="1"/>
</dbReference>
<dbReference type="InterPro" id="IPR007055">
    <property type="entry name" value="BON_dom"/>
</dbReference>
<reference evidence="5 10" key="4">
    <citation type="submission" date="2021-02" db="EMBL/GenBank/DDBJ databases">
        <title>Complete Genome Sequence of Cupriavidus oxalaticus Strain Ox1, a Soil Oxalate-Degrading Species.</title>
        <authorList>
            <person name="Palmieri F."/>
            <person name="Udriet P."/>
            <person name="Deuasquier M."/>
            <person name="Beaudoing E."/>
            <person name="Johnson S.L."/>
            <person name="Davenport K.W."/>
            <person name="Chain P.S."/>
            <person name="Bindschedler S."/>
            <person name="Junier P."/>
        </authorList>
    </citation>
    <scope>NUCLEOTIDE SEQUENCE [LARGE SCALE GENOMIC DNA]</scope>
    <source>
        <strain evidence="5 10">Ox1</strain>
    </source>
</reference>
<gene>
    <name evidence="7" type="ORF">CO2235_MP40061</name>
    <name evidence="6" type="ORF">CO2235_U1000004</name>
    <name evidence="4" type="ORF">D2917_06405</name>
    <name evidence="5" type="ORF">JTE92_11460</name>
</gene>
<evidence type="ECO:0000313" key="8">
    <source>
        <dbReference type="Proteomes" id="UP000256862"/>
    </source>
</evidence>
<evidence type="ECO:0000313" key="5">
    <source>
        <dbReference type="EMBL" id="QRQ91217.1"/>
    </source>
</evidence>
<evidence type="ECO:0000313" key="7">
    <source>
        <dbReference type="EMBL" id="SPC20705.1"/>
    </source>
</evidence>
<evidence type="ECO:0000313" key="10">
    <source>
        <dbReference type="Proteomes" id="UP000623307"/>
    </source>
</evidence>
<dbReference type="Gene3D" id="3.30.1340.30">
    <property type="match status" value="1"/>
</dbReference>
<reference evidence="8" key="1">
    <citation type="submission" date="2018-01" db="EMBL/GenBank/DDBJ databases">
        <authorList>
            <person name="Gaut B.S."/>
            <person name="Morton B.R."/>
            <person name="Clegg M.T."/>
            <person name="Duvall M.R."/>
        </authorList>
    </citation>
    <scope>NUCLEOTIDE SEQUENCE [LARGE SCALE GENOMIC DNA]</scope>
</reference>
<feature type="chain" id="PRO_5044585548" evidence="2">
    <location>
        <begin position="30"/>
        <end position="147"/>
    </location>
</feature>
<reference evidence="4 9" key="3">
    <citation type="submission" date="2018-09" db="EMBL/GenBank/DDBJ databases">
        <title>Complete genome sequence of Cupriavidus oxalaticus T2, a bacterium capable of phenol tolerance and degradation.</title>
        <authorList>
            <person name="Yan J."/>
        </authorList>
    </citation>
    <scope>NUCLEOTIDE SEQUENCE [LARGE SCALE GENOMIC DNA]</scope>
    <source>
        <strain evidence="4 9">T2</strain>
    </source>
</reference>
<dbReference type="RefSeq" id="WP_063237487.1">
    <property type="nucleotide sequence ID" value="NZ_CP032518.1"/>
</dbReference>
<feature type="compositionally biased region" description="Basic and acidic residues" evidence="1">
    <location>
        <begin position="58"/>
        <end position="76"/>
    </location>
</feature>
<dbReference type="SMART" id="SM00749">
    <property type="entry name" value="BON"/>
    <property type="match status" value="1"/>
</dbReference>
<dbReference type="AlphaFoldDB" id="A0A375FJZ9"/>
<keyword evidence="10" id="KW-1185">Reference proteome</keyword>
<keyword evidence="2" id="KW-0732">Signal</keyword>
<feature type="region of interest" description="Disordered" evidence="1">
    <location>
        <begin position="46"/>
        <end position="76"/>
    </location>
</feature>
<accession>A0A375FJZ9</accession>
<evidence type="ECO:0000313" key="4">
    <source>
        <dbReference type="EMBL" id="QEZ43897.1"/>
    </source>
</evidence>
<evidence type="ECO:0000256" key="1">
    <source>
        <dbReference type="SAM" id="MobiDB-lite"/>
    </source>
</evidence>
<dbReference type="InterPro" id="IPR014004">
    <property type="entry name" value="Transpt-assoc_nodulatn_dom_bac"/>
</dbReference>
<reference evidence="6" key="2">
    <citation type="submission" date="2018-01" db="EMBL/GenBank/DDBJ databases">
        <authorList>
            <person name="Clerissi C."/>
        </authorList>
    </citation>
    <scope>NUCLEOTIDE SEQUENCE</scope>
    <source>
        <strain evidence="6">Cupriavidus oxalaticus LMG 2235</strain>
    </source>
</reference>
<dbReference type="OrthoDB" id="8965573at2"/>
<evidence type="ECO:0000313" key="6">
    <source>
        <dbReference type="EMBL" id="SPC05016.1"/>
    </source>
</evidence>
<dbReference type="GeneID" id="303490146"/>
<evidence type="ECO:0000259" key="3">
    <source>
        <dbReference type="PROSITE" id="PS50914"/>
    </source>
</evidence>
<dbReference type="Pfam" id="PF04972">
    <property type="entry name" value="BON"/>
    <property type="match status" value="1"/>
</dbReference>
<dbReference type="EMBL" id="OGUS01000003">
    <property type="protein sequence ID" value="SPC05016.1"/>
    <property type="molecule type" value="Genomic_DNA"/>
</dbReference>
<dbReference type="Proteomes" id="UP000256862">
    <property type="component" value="Plasmid CO2235_mp"/>
</dbReference>
<proteinExistence type="predicted"/>
<dbReference type="InterPro" id="IPR051686">
    <property type="entry name" value="Lipoprotein_DolP"/>
</dbReference>
<organism evidence="6 8">
    <name type="scientific">Cupriavidus oxalaticus</name>
    <dbReference type="NCBI Taxonomy" id="96344"/>
    <lineage>
        <taxon>Bacteria</taxon>
        <taxon>Pseudomonadati</taxon>
        <taxon>Pseudomonadota</taxon>
        <taxon>Betaproteobacteria</taxon>
        <taxon>Burkholderiales</taxon>
        <taxon>Burkholderiaceae</taxon>
        <taxon>Cupriavidus</taxon>
    </lineage>
</organism>
<dbReference type="Proteomes" id="UP000623307">
    <property type="component" value="Chromosome 1"/>
</dbReference>
<feature type="signal peptide" evidence="2">
    <location>
        <begin position="1"/>
        <end position="29"/>
    </location>
</feature>
<protein>
    <submittedName>
        <fullName evidence="4">BON domain-containing protein</fullName>
    </submittedName>
</protein>
<dbReference type="EMBL" id="CP069811">
    <property type="protein sequence ID" value="QRQ91217.1"/>
    <property type="molecule type" value="Genomic_DNA"/>
</dbReference>
<dbReference type="Proteomes" id="UP000325743">
    <property type="component" value="Chromosome 1"/>
</dbReference>
<feature type="domain" description="BON" evidence="3">
    <location>
        <begin position="78"/>
        <end position="146"/>
    </location>
</feature>
<evidence type="ECO:0000313" key="9">
    <source>
        <dbReference type="Proteomes" id="UP000325743"/>
    </source>
</evidence>
<name>A0A375FJZ9_9BURK</name>
<dbReference type="EMBL" id="CP032518">
    <property type="protein sequence ID" value="QEZ43897.1"/>
    <property type="molecule type" value="Genomic_DNA"/>
</dbReference>